<dbReference type="Gene3D" id="2.60.40.380">
    <property type="entry name" value="Purple acid phosphatase-like, N-terminal"/>
    <property type="match status" value="1"/>
</dbReference>
<dbReference type="GO" id="GO:0000272">
    <property type="term" value="P:polysaccharide catabolic process"/>
    <property type="evidence" value="ECO:0007669"/>
    <property type="project" value="InterPro"/>
</dbReference>
<dbReference type="InterPro" id="IPR008963">
    <property type="entry name" value="Purple_acid_Pase-like_N"/>
</dbReference>
<proteinExistence type="predicted"/>
<reference evidence="3" key="1">
    <citation type="submission" date="2017-09" db="EMBL/GenBank/DDBJ databases">
        <title>Depth-based differentiation of microbial function through sediment-hosted aquifers and enrichment of novel symbionts in the deep terrestrial subsurface.</title>
        <authorList>
            <person name="Probst A.J."/>
            <person name="Ladd B."/>
            <person name="Jarett J.K."/>
            <person name="Geller-Mcgrath D.E."/>
            <person name="Sieber C.M.K."/>
            <person name="Emerson J.B."/>
            <person name="Anantharaman K."/>
            <person name="Thomas B.C."/>
            <person name="Malmstrom R."/>
            <person name="Stieglmeier M."/>
            <person name="Klingl A."/>
            <person name="Woyke T."/>
            <person name="Ryan C.M."/>
            <person name="Banfield J.F."/>
        </authorList>
    </citation>
    <scope>NUCLEOTIDE SEQUENCE [LARGE SCALE GENOMIC DNA]</scope>
</reference>
<organism evidence="2 3">
    <name type="scientific">Candidatus Shapirobacteria bacterium CG06_land_8_20_14_3_00_40_12</name>
    <dbReference type="NCBI Taxonomy" id="1974881"/>
    <lineage>
        <taxon>Bacteria</taxon>
        <taxon>Candidatus Shapironibacteriota</taxon>
    </lineage>
</organism>
<dbReference type="SUPFAM" id="SSF63446">
    <property type="entry name" value="Type I dockerin domain"/>
    <property type="match status" value="1"/>
</dbReference>
<dbReference type="InterPro" id="IPR018247">
    <property type="entry name" value="EF_Hand_1_Ca_BS"/>
</dbReference>
<gene>
    <name evidence="2" type="ORF">COS78_04435</name>
</gene>
<dbReference type="Gene3D" id="1.10.1330.10">
    <property type="entry name" value="Dockerin domain"/>
    <property type="match status" value="1"/>
</dbReference>
<dbReference type="GO" id="GO:0003993">
    <property type="term" value="F:acid phosphatase activity"/>
    <property type="evidence" value="ECO:0007669"/>
    <property type="project" value="InterPro"/>
</dbReference>
<accession>A0A2M7AR19</accession>
<dbReference type="InterPro" id="IPR015914">
    <property type="entry name" value="PAPs_N"/>
</dbReference>
<evidence type="ECO:0000313" key="3">
    <source>
        <dbReference type="Proteomes" id="UP000231407"/>
    </source>
</evidence>
<sequence>MKGAVSIKSILVVVILILVGTLGVLGVNTAKTYMSGASADTEPKSVVAKPAEDGKTATINWVSDKATVGIVEYGTTPASLLLRAPESDQTVSHAVVLSPLKANTNYYFRIRVGEEVFDNSGIPYSFKTKTATTEIVPTPTIAVVTDGGCKRGVDFNKDGTINSKDYIDCLRKTPAVPTTVSKCKSGTDYNGDKTINSLDLVKCLQNQ</sequence>
<feature type="domain" description="Purple acid phosphatase N-terminal" evidence="1">
    <location>
        <begin position="43"/>
        <end position="128"/>
    </location>
</feature>
<name>A0A2M7AR19_9BACT</name>
<dbReference type="SUPFAM" id="SSF49363">
    <property type="entry name" value="Purple acid phosphatase, N-terminal domain"/>
    <property type="match status" value="1"/>
</dbReference>
<dbReference type="Proteomes" id="UP000231407">
    <property type="component" value="Unassembled WGS sequence"/>
</dbReference>
<dbReference type="PROSITE" id="PS00018">
    <property type="entry name" value="EF_HAND_1"/>
    <property type="match status" value="2"/>
</dbReference>
<protein>
    <recommendedName>
        <fullName evidence="1">Purple acid phosphatase N-terminal domain-containing protein</fullName>
    </recommendedName>
</protein>
<dbReference type="GO" id="GO:0046872">
    <property type="term" value="F:metal ion binding"/>
    <property type="evidence" value="ECO:0007669"/>
    <property type="project" value="InterPro"/>
</dbReference>
<dbReference type="InterPro" id="IPR036439">
    <property type="entry name" value="Dockerin_dom_sf"/>
</dbReference>
<dbReference type="Pfam" id="PF16656">
    <property type="entry name" value="Pur_ac_phosph_N"/>
    <property type="match status" value="1"/>
</dbReference>
<evidence type="ECO:0000259" key="1">
    <source>
        <dbReference type="Pfam" id="PF16656"/>
    </source>
</evidence>
<evidence type="ECO:0000313" key="2">
    <source>
        <dbReference type="EMBL" id="PIU72932.1"/>
    </source>
</evidence>
<comment type="caution">
    <text evidence="2">The sequence shown here is derived from an EMBL/GenBank/DDBJ whole genome shotgun (WGS) entry which is preliminary data.</text>
</comment>
<dbReference type="AlphaFoldDB" id="A0A2M7AR19"/>
<dbReference type="EMBL" id="PEWA01000063">
    <property type="protein sequence ID" value="PIU72932.1"/>
    <property type="molecule type" value="Genomic_DNA"/>
</dbReference>